<sequence>MGKVENYSDAAKIKSLVDKKLRLEEQMAEEEEAWFSLTVELETLEAELA</sequence>
<dbReference type="EMBL" id="VSSQ01006820">
    <property type="protein sequence ID" value="MPM33963.1"/>
    <property type="molecule type" value="Genomic_DNA"/>
</dbReference>
<reference evidence="1" key="1">
    <citation type="submission" date="2019-08" db="EMBL/GenBank/DDBJ databases">
        <authorList>
            <person name="Kucharzyk K."/>
            <person name="Murdoch R.W."/>
            <person name="Higgins S."/>
            <person name="Loffler F."/>
        </authorList>
    </citation>
    <scope>NUCLEOTIDE SEQUENCE</scope>
</reference>
<name>A0A644Z5F6_9ZZZZ</name>
<proteinExistence type="predicted"/>
<gene>
    <name evidence="1" type="ORF">SDC9_80544</name>
</gene>
<evidence type="ECO:0000313" key="1">
    <source>
        <dbReference type="EMBL" id="MPM33963.1"/>
    </source>
</evidence>
<protein>
    <submittedName>
        <fullName evidence="1">Uncharacterized protein</fullName>
    </submittedName>
</protein>
<accession>A0A644Z5F6</accession>
<comment type="caution">
    <text evidence="1">The sequence shown here is derived from an EMBL/GenBank/DDBJ whole genome shotgun (WGS) entry which is preliminary data.</text>
</comment>
<organism evidence="1">
    <name type="scientific">bioreactor metagenome</name>
    <dbReference type="NCBI Taxonomy" id="1076179"/>
    <lineage>
        <taxon>unclassified sequences</taxon>
        <taxon>metagenomes</taxon>
        <taxon>ecological metagenomes</taxon>
    </lineage>
</organism>
<dbReference type="AlphaFoldDB" id="A0A644Z5F6"/>